<sequence length="238" mass="26992">MQAPPSPHVNRPVMYHRWSEMTFMHWRYPPAEIQRLLPDGLTAETFDGTAWVGLTTFLMEDVRPPGLPPLPWLSRFPETNVRTYVRDEQGRDGVWFLSLDAGLLPAVLGARAGYRLPYFWSDMAVRASGARRGYRCRRRWPGPAGARCDAEVEMGEPLEESERDELAHFLTARYRLFTTVGGRPANARIEHADWPLRHARLVRLDQDLIQAGGLTAPDGPPVLHASRGVTVRIGMWGR</sequence>
<gene>
    <name evidence="1" type="ORF">GCM10017559_22780</name>
</gene>
<dbReference type="Pfam" id="PF09844">
    <property type="entry name" value="DUF2071"/>
    <property type="match status" value="1"/>
</dbReference>
<dbReference type="PANTHER" id="PTHR39186">
    <property type="entry name" value="DUF2071 FAMILY PROTEIN"/>
    <property type="match status" value="1"/>
</dbReference>
<organism evidence="1 2">
    <name type="scientific">Streptosporangium longisporum</name>
    <dbReference type="NCBI Taxonomy" id="46187"/>
    <lineage>
        <taxon>Bacteria</taxon>
        <taxon>Bacillati</taxon>
        <taxon>Actinomycetota</taxon>
        <taxon>Actinomycetes</taxon>
        <taxon>Streptosporangiales</taxon>
        <taxon>Streptosporangiaceae</taxon>
        <taxon>Streptosporangium</taxon>
    </lineage>
</organism>
<dbReference type="RefSeq" id="WP_344892323.1">
    <property type="nucleotide sequence ID" value="NZ_BAAAWD010000006.1"/>
</dbReference>
<name>A0ABP6KF15_9ACTN</name>
<protein>
    <submittedName>
        <fullName evidence="1">DUF2071 domain-containing protein</fullName>
    </submittedName>
</protein>
<comment type="caution">
    <text evidence="1">The sequence shown here is derived from an EMBL/GenBank/DDBJ whole genome shotgun (WGS) entry which is preliminary data.</text>
</comment>
<accession>A0ABP6KF15</accession>
<proteinExistence type="predicted"/>
<dbReference type="EMBL" id="BAAAWD010000006">
    <property type="protein sequence ID" value="GAA3001174.1"/>
    <property type="molecule type" value="Genomic_DNA"/>
</dbReference>
<evidence type="ECO:0000313" key="2">
    <source>
        <dbReference type="Proteomes" id="UP001499930"/>
    </source>
</evidence>
<evidence type="ECO:0000313" key="1">
    <source>
        <dbReference type="EMBL" id="GAA3001174.1"/>
    </source>
</evidence>
<keyword evidence="2" id="KW-1185">Reference proteome</keyword>
<dbReference type="SUPFAM" id="SSF160104">
    <property type="entry name" value="Acetoacetate decarboxylase-like"/>
    <property type="match status" value="1"/>
</dbReference>
<dbReference type="InterPro" id="IPR023375">
    <property type="entry name" value="ADC_dom_sf"/>
</dbReference>
<reference evidence="2" key="1">
    <citation type="journal article" date="2019" name="Int. J. Syst. Evol. Microbiol.">
        <title>The Global Catalogue of Microorganisms (GCM) 10K type strain sequencing project: providing services to taxonomists for standard genome sequencing and annotation.</title>
        <authorList>
            <consortium name="The Broad Institute Genomics Platform"/>
            <consortium name="The Broad Institute Genome Sequencing Center for Infectious Disease"/>
            <person name="Wu L."/>
            <person name="Ma J."/>
        </authorList>
    </citation>
    <scope>NUCLEOTIDE SEQUENCE [LARGE SCALE GENOMIC DNA]</scope>
    <source>
        <strain evidence="2">JCM 3106</strain>
    </source>
</reference>
<dbReference type="Gene3D" id="2.40.400.10">
    <property type="entry name" value="Acetoacetate decarboxylase-like"/>
    <property type="match status" value="1"/>
</dbReference>
<dbReference type="InterPro" id="IPR018644">
    <property type="entry name" value="DUF2071"/>
</dbReference>
<dbReference type="PANTHER" id="PTHR39186:SF1">
    <property type="entry name" value="DUF2071 DOMAIN-CONTAINING PROTEIN"/>
    <property type="match status" value="1"/>
</dbReference>
<dbReference type="Proteomes" id="UP001499930">
    <property type="component" value="Unassembled WGS sequence"/>
</dbReference>